<evidence type="ECO:0000259" key="2">
    <source>
        <dbReference type="SMART" id="SM00939"/>
    </source>
</evidence>
<gene>
    <name evidence="3" type="ORF">SAMN05216232_2518</name>
</gene>
<keyword evidence="1" id="KW-0378">Hydrolase</keyword>
<dbReference type="Pfam" id="PF02129">
    <property type="entry name" value="Peptidase_S15"/>
    <property type="match status" value="1"/>
</dbReference>
<dbReference type="Gene3D" id="3.40.50.1820">
    <property type="entry name" value="alpha/beta hydrolase"/>
    <property type="match status" value="2"/>
</dbReference>
<dbReference type="InterPro" id="IPR005674">
    <property type="entry name" value="CocE/Ser_esterase"/>
</dbReference>
<sequence length="660" mass="73152">MIKKLIFCLLVFSLIFSGYSLFNKESVQASSYPGGKWQPQSASYEIAVEHNVPITMSDGVTLLADVYRPANPETGEHADEEFPVILAQTPYKKTTSHLSTDLAGATGHFPYLVKRGYINVTVDVRGTGSSEGSWEFFGERERKDGAELVNWSAHNLSGSNGKVGLAGASYLGINQFYTAALVGKDSPLKAIFPVIAANDLYKDTVTQGGIPNVEFSLPWLGLRGALDLLPPDDLAEDPLGAIETQLQRTGKLGNYYTPLVTNLLTGGEISYAGTFWESRSPNNYLNRIADNKIPAFMVGGWFDIFQRGTPLNYSSLQNAYAGRPVNAPMSESQPVTGRYQLVMGPWFHTTALLNERLKELRLQWFDRWLKGKQTGIDKTKTPLHAFELRSKRWVNTTHYPFKQSDVKTYYFRDGRTWTAPSLNDGYLSTEKPKFLFGKDYIDWRMVSSPFTLQTEQSSMGASSFIGELLGLPTMDRNDWTSQVGGLTYTTEPFEEAKVLAGPISASLYAKTTTEDAQFVVTVEDIGPNGKSYPLTTGALIGSQRALNKELSWYDEDGKLVVPNHPYTADSKEKVIPGEVERYDVEVFPSFAQIAPGHRIRITVTTADTPHLLPTTTQRKDLIGGYYQILRNTEYPSSVNLPLASPDDFEDSSVIWGPSGS</sequence>
<dbReference type="RefSeq" id="WP_092504676.1">
    <property type="nucleotide sequence ID" value="NZ_FOEH01000003.1"/>
</dbReference>
<name>A0A1H9G9L3_9BACI</name>
<dbReference type="Proteomes" id="UP000198733">
    <property type="component" value="Unassembled WGS sequence"/>
</dbReference>
<evidence type="ECO:0000256" key="1">
    <source>
        <dbReference type="ARBA" id="ARBA00022801"/>
    </source>
</evidence>
<keyword evidence="4" id="KW-1185">Reference proteome</keyword>
<dbReference type="InterPro" id="IPR000383">
    <property type="entry name" value="Xaa-Pro-like_dom"/>
</dbReference>
<evidence type="ECO:0000313" key="4">
    <source>
        <dbReference type="Proteomes" id="UP000198733"/>
    </source>
</evidence>
<feature type="domain" description="Xaa-Pro dipeptidyl-peptidase C-terminal" evidence="2">
    <location>
        <begin position="362"/>
        <end position="627"/>
    </location>
</feature>
<organism evidence="3 4">
    <name type="scientific">Virgibacillus subterraneus</name>
    <dbReference type="NCBI Taxonomy" id="621109"/>
    <lineage>
        <taxon>Bacteria</taxon>
        <taxon>Bacillati</taxon>
        <taxon>Bacillota</taxon>
        <taxon>Bacilli</taxon>
        <taxon>Bacillales</taxon>
        <taxon>Bacillaceae</taxon>
        <taxon>Virgibacillus</taxon>
    </lineage>
</organism>
<proteinExistence type="predicted"/>
<dbReference type="InterPro" id="IPR013736">
    <property type="entry name" value="Xaa-Pro_dipept_C"/>
</dbReference>
<evidence type="ECO:0000313" key="3">
    <source>
        <dbReference type="EMBL" id="SEQ46740.1"/>
    </source>
</evidence>
<dbReference type="PANTHER" id="PTHR43056:SF10">
    <property type="entry name" value="COCE_NOND FAMILY, PUTATIVE (AFU_ORTHOLOGUE AFUA_7G00600)-RELATED"/>
    <property type="match status" value="1"/>
</dbReference>
<dbReference type="EMBL" id="FOEH01000003">
    <property type="protein sequence ID" value="SEQ46740.1"/>
    <property type="molecule type" value="Genomic_DNA"/>
</dbReference>
<dbReference type="SUPFAM" id="SSF53474">
    <property type="entry name" value="alpha/beta-Hydrolases"/>
    <property type="match status" value="1"/>
</dbReference>
<dbReference type="PANTHER" id="PTHR43056">
    <property type="entry name" value="PEPTIDASE S9 PROLYL OLIGOPEPTIDASE"/>
    <property type="match status" value="1"/>
</dbReference>
<dbReference type="InterPro" id="IPR029058">
    <property type="entry name" value="AB_hydrolase_fold"/>
</dbReference>
<protein>
    <recommendedName>
        <fullName evidence="2">Xaa-Pro dipeptidyl-peptidase C-terminal domain-containing protein</fullName>
    </recommendedName>
</protein>
<dbReference type="NCBIfam" id="TIGR00976">
    <property type="entry name" value="CocE_NonD"/>
    <property type="match status" value="1"/>
</dbReference>
<accession>A0A1H9G9L3</accession>
<dbReference type="Pfam" id="PF08530">
    <property type="entry name" value="PepX_C"/>
    <property type="match status" value="1"/>
</dbReference>
<reference evidence="3 4" key="1">
    <citation type="submission" date="2016-10" db="EMBL/GenBank/DDBJ databases">
        <authorList>
            <person name="Varghese N."/>
            <person name="Submissions S."/>
        </authorList>
    </citation>
    <scope>NUCLEOTIDE SEQUENCE [LARGE SCALE GENOMIC DNA]</scope>
    <source>
        <strain evidence="3 4">CGMCC 1.7734</strain>
    </source>
</reference>
<dbReference type="InterPro" id="IPR050585">
    <property type="entry name" value="Xaa-Pro_dipeptidyl-ppase/CocE"/>
</dbReference>
<dbReference type="InterPro" id="IPR008979">
    <property type="entry name" value="Galactose-bd-like_sf"/>
</dbReference>
<dbReference type="Gene3D" id="2.60.120.260">
    <property type="entry name" value="Galactose-binding domain-like"/>
    <property type="match status" value="1"/>
</dbReference>
<comment type="caution">
    <text evidence="3">The sequence shown here is derived from an EMBL/GenBank/DDBJ whole genome shotgun (WGS) entry which is preliminary data.</text>
</comment>
<dbReference type="SMART" id="SM00939">
    <property type="entry name" value="PepX_C"/>
    <property type="match status" value="1"/>
</dbReference>
<dbReference type="SUPFAM" id="SSF49785">
    <property type="entry name" value="Galactose-binding domain-like"/>
    <property type="match status" value="1"/>
</dbReference>